<evidence type="ECO:0000313" key="3">
    <source>
        <dbReference type="Proteomes" id="UP000031967"/>
    </source>
</evidence>
<proteinExistence type="predicted"/>
<evidence type="ECO:0000313" key="2">
    <source>
        <dbReference type="EMBL" id="KIL41429.1"/>
    </source>
</evidence>
<dbReference type="SUPFAM" id="SSF51695">
    <property type="entry name" value="PLC-like phosphodiesterases"/>
    <property type="match status" value="1"/>
</dbReference>
<dbReference type="EMBL" id="JXAK01000009">
    <property type="protein sequence ID" value="KIL41429.1"/>
    <property type="molecule type" value="Genomic_DNA"/>
</dbReference>
<dbReference type="PROSITE" id="PS50007">
    <property type="entry name" value="PIPLC_X_DOMAIN"/>
    <property type="match status" value="1"/>
</dbReference>
<comment type="caution">
    <text evidence="2">The sequence shown here is derived from an EMBL/GenBank/DDBJ whole genome shotgun (WGS) entry which is preliminary data.</text>
</comment>
<gene>
    <name evidence="2" type="ORF">SD70_07240</name>
</gene>
<dbReference type="PROSITE" id="PS51704">
    <property type="entry name" value="GP_PDE"/>
    <property type="match status" value="1"/>
</dbReference>
<dbReference type="Gene3D" id="3.20.20.190">
    <property type="entry name" value="Phosphatidylinositol (PI) phosphodiesterase"/>
    <property type="match status" value="1"/>
</dbReference>
<dbReference type="Proteomes" id="UP000031967">
    <property type="component" value="Unassembled WGS sequence"/>
</dbReference>
<name>A0ABR5AK55_9BACL</name>
<accession>A0ABR5AK55</accession>
<dbReference type="Pfam" id="PF03009">
    <property type="entry name" value="GDPD"/>
    <property type="match status" value="1"/>
</dbReference>
<reference evidence="2 3" key="1">
    <citation type="submission" date="2014-12" db="EMBL/GenBank/DDBJ databases">
        <title>Draft genome sequence of Paenibacillus kamchatkensis strain B-2647.</title>
        <authorList>
            <person name="Karlyshev A.V."/>
            <person name="Kudryashova E.B."/>
        </authorList>
    </citation>
    <scope>NUCLEOTIDE SEQUENCE [LARGE SCALE GENOMIC DNA]</scope>
    <source>
        <strain evidence="2 3">VKM B-2647</strain>
    </source>
</reference>
<dbReference type="InterPro" id="IPR017946">
    <property type="entry name" value="PLC-like_Pdiesterase_TIM-brl"/>
</dbReference>
<organism evidence="2 3">
    <name type="scientific">Gordoniibacillus kamchatkensis</name>
    <dbReference type="NCBI Taxonomy" id="1590651"/>
    <lineage>
        <taxon>Bacteria</taxon>
        <taxon>Bacillati</taxon>
        <taxon>Bacillota</taxon>
        <taxon>Bacilli</taxon>
        <taxon>Bacillales</taxon>
        <taxon>Paenibacillaceae</taxon>
        <taxon>Gordoniibacillus</taxon>
    </lineage>
</organism>
<dbReference type="RefSeq" id="WP_041046941.1">
    <property type="nucleotide sequence ID" value="NZ_JXAK01000009.1"/>
</dbReference>
<dbReference type="InterPro" id="IPR030395">
    <property type="entry name" value="GP_PDE_dom"/>
</dbReference>
<keyword evidence="3" id="KW-1185">Reference proteome</keyword>
<feature type="domain" description="GP-PDE" evidence="1">
    <location>
        <begin position="7"/>
        <end position="241"/>
    </location>
</feature>
<evidence type="ECO:0000259" key="1">
    <source>
        <dbReference type="PROSITE" id="PS51704"/>
    </source>
</evidence>
<sequence length="248" mass="28386">MKKDSRALIIGHRGAPREAPENTLSSFRLALKRGCEGVELDVHLSLDGKILVCHDASIARTTNGTGMIRNMSAEEVRRYDAGSWFSKKYKGEKVPLLDEVFQLVPDRMLIMIEVKHSYGGEMERQLIECLWRFNRFDHVVISSYDHSCLRRLKGMEPKVKVGLLSANFLDYMQDIEKLGIPVYSLHPFHLLLTKEDVQEVCSAGIKVFPYTVDSVAELKKLIRYGVSGVITNDPDKLQPYFRRSNKRR</sequence>
<dbReference type="PANTHER" id="PTHR46211:SF1">
    <property type="entry name" value="GLYCEROPHOSPHODIESTER PHOSPHODIESTERASE, CYTOPLASMIC"/>
    <property type="match status" value="1"/>
</dbReference>
<dbReference type="PANTHER" id="PTHR46211">
    <property type="entry name" value="GLYCEROPHOSPHORYL DIESTER PHOSPHODIESTERASE"/>
    <property type="match status" value="1"/>
</dbReference>
<protein>
    <recommendedName>
        <fullName evidence="1">GP-PDE domain-containing protein</fullName>
    </recommendedName>
</protein>